<feature type="transmembrane region" description="Helical" evidence="6">
    <location>
        <begin position="270"/>
        <end position="292"/>
    </location>
</feature>
<evidence type="ECO:0000259" key="7">
    <source>
        <dbReference type="PROSITE" id="PS50262"/>
    </source>
</evidence>
<feature type="domain" description="G-protein coupled receptors family 1 profile" evidence="7">
    <location>
        <begin position="50"/>
        <end position="293"/>
    </location>
</feature>
<dbReference type="RefSeq" id="XP_031554658.1">
    <property type="nucleotide sequence ID" value="XM_031698798.1"/>
</dbReference>
<evidence type="ECO:0000256" key="4">
    <source>
        <dbReference type="ARBA" id="ARBA00022989"/>
    </source>
</evidence>
<dbReference type="AlphaFoldDB" id="A0A6P8HIA7"/>
<comment type="subcellular location">
    <subcellularLocation>
        <location evidence="1">Cell membrane</location>
        <topology evidence="1">Multi-pass membrane protein</topology>
    </subcellularLocation>
</comment>
<dbReference type="InterPro" id="IPR017452">
    <property type="entry name" value="GPCR_Rhodpsn_7TM"/>
</dbReference>
<dbReference type="InParanoid" id="A0A6P8HIA7"/>
<dbReference type="SUPFAM" id="SSF81321">
    <property type="entry name" value="Family A G protein-coupled receptor-like"/>
    <property type="match status" value="1"/>
</dbReference>
<protein>
    <submittedName>
        <fullName evidence="9">Melanocyte-stimulating hormone receptor-like</fullName>
    </submittedName>
</protein>
<dbReference type="FunCoup" id="A0A6P8HIA7">
    <property type="interactions" value="713"/>
</dbReference>
<dbReference type="PRINTS" id="PR00237">
    <property type="entry name" value="GPCRRHODOPSN"/>
</dbReference>
<dbReference type="Proteomes" id="UP000515163">
    <property type="component" value="Unplaced"/>
</dbReference>
<feature type="transmembrane region" description="Helical" evidence="6">
    <location>
        <begin position="32"/>
        <end position="58"/>
    </location>
</feature>
<reference evidence="9" key="1">
    <citation type="submission" date="2025-08" db="UniProtKB">
        <authorList>
            <consortium name="RefSeq"/>
        </authorList>
    </citation>
    <scope>IDENTIFICATION</scope>
    <source>
        <tissue evidence="9">Tentacle</tissue>
    </source>
</reference>
<organism evidence="8 9">
    <name type="scientific">Actinia tenebrosa</name>
    <name type="common">Australian red waratah sea anemone</name>
    <dbReference type="NCBI Taxonomy" id="6105"/>
    <lineage>
        <taxon>Eukaryota</taxon>
        <taxon>Metazoa</taxon>
        <taxon>Cnidaria</taxon>
        <taxon>Anthozoa</taxon>
        <taxon>Hexacorallia</taxon>
        <taxon>Actiniaria</taxon>
        <taxon>Actiniidae</taxon>
        <taxon>Actinia</taxon>
    </lineage>
</organism>
<accession>A0A6P8HIA7</accession>
<evidence type="ECO:0000256" key="3">
    <source>
        <dbReference type="ARBA" id="ARBA00022692"/>
    </source>
</evidence>
<dbReference type="PANTHER" id="PTHR22750">
    <property type="entry name" value="G-PROTEIN COUPLED RECEPTOR"/>
    <property type="match status" value="1"/>
</dbReference>
<gene>
    <name evidence="9" type="primary">LOC116291616</name>
</gene>
<dbReference type="GO" id="GO:0005886">
    <property type="term" value="C:plasma membrane"/>
    <property type="evidence" value="ECO:0007669"/>
    <property type="project" value="UniProtKB-SubCell"/>
</dbReference>
<name>A0A6P8HIA7_ACTTE</name>
<evidence type="ECO:0000256" key="6">
    <source>
        <dbReference type="SAM" id="Phobius"/>
    </source>
</evidence>
<dbReference type="GeneID" id="116291616"/>
<evidence type="ECO:0000313" key="9">
    <source>
        <dbReference type="RefSeq" id="XP_031554658.1"/>
    </source>
</evidence>
<dbReference type="GO" id="GO:0004930">
    <property type="term" value="F:G protein-coupled receptor activity"/>
    <property type="evidence" value="ECO:0007669"/>
    <property type="project" value="InterPro"/>
</dbReference>
<keyword evidence="8" id="KW-1185">Reference proteome</keyword>
<dbReference type="InterPro" id="IPR000276">
    <property type="entry name" value="GPCR_Rhodpsn"/>
</dbReference>
<dbReference type="CDD" id="cd00637">
    <property type="entry name" value="7tm_classA_rhodopsin-like"/>
    <property type="match status" value="1"/>
</dbReference>
<evidence type="ECO:0000256" key="1">
    <source>
        <dbReference type="ARBA" id="ARBA00004651"/>
    </source>
</evidence>
<keyword evidence="2" id="KW-1003">Cell membrane</keyword>
<feature type="transmembrane region" description="Helical" evidence="6">
    <location>
        <begin position="70"/>
        <end position="97"/>
    </location>
</feature>
<feature type="transmembrane region" description="Helical" evidence="6">
    <location>
        <begin position="242"/>
        <end position="264"/>
    </location>
</feature>
<keyword evidence="3 6" id="KW-0812">Transmembrane</keyword>
<evidence type="ECO:0000256" key="5">
    <source>
        <dbReference type="ARBA" id="ARBA00023136"/>
    </source>
</evidence>
<dbReference type="Pfam" id="PF00001">
    <property type="entry name" value="7tm_1"/>
    <property type="match status" value="1"/>
</dbReference>
<keyword evidence="5 6" id="KW-0472">Membrane</keyword>
<dbReference type="PROSITE" id="PS50262">
    <property type="entry name" value="G_PROTEIN_RECEP_F1_2"/>
    <property type="match status" value="1"/>
</dbReference>
<evidence type="ECO:0000256" key="2">
    <source>
        <dbReference type="ARBA" id="ARBA00022475"/>
    </source>
</evidence>
<sequence>MNGSKTSGILKHLVASECPLIEESSRIKSFSFFILSVIVITLASIITATLNGLVLVGIYRTPSLHTPSFFLLFGLALSDFAIGALAMPSTVVPFVVYTIEDETLLKMWCWYRRIPNFILPWLSGVSVITLTLVSVDRMIALHLNLRYPTIVTNKRVAIIIAIVWIMTSLIALIQIWATNWLLWLSIAVLAICFIISCVNNAKILKIVRRHQREICQVRAPYNGNNQQNNMTSQRWKNTKNMLWIYGLFLVCYAPFMVTAVIINVGSSPPLAFFCFIASMGLVLLNSLFNPILYCAKMSQIRRALAMQLPERIRHWFRLTVQLQ</sequence>
<feature type="transmembrane region" description="Helical" evidence="6">
    <location>
        <begin position="182"/>
        <end position="201"/>
    </location>
</feature>
<dbReference type="KEGG" id="aten:116291616"/>
<dbReference type="OrthoDB" id="5972513at2759"/>
<proteinExistence type="predicted"/>
<dbReference type="Gene3D" id="1.20.1070.10">
    <property type="entry name" value="Rhodopsin 7-helix transmembrane proteins"/>
    <property type="match status" value="1"/>
</dbReference>
<feature type="transmembrane region" description="Helical" evidence="6">
    <location>
        <begin position="117"/>
        <end position="135"/>
    </location>
</feature>
<evidence type="ECO:0000313" key="8">
    <source>
        <dbReference type="Proteomes" id="UP000515163"/>
    </source>
</evidence>
<keyword evidence="4 6" id="KW-1133">Transmembrane helix</keyword>
<feature type="transmembrane region" description="Helical" evidence="6">
    <location>
        <begin position="156"/>
        <end position="176"/>
    </location>
</feature>